<dbReference type="InterPro" id="IPR018702">
    <property type="entry name" value="DUF2207"/>
</dbReference>
<organism evidence="4 5">
    <name type="scientific">Clostridium fallax</name>
    <dbReference type="NCBI Taxonomy" id="1533"/>
    <lineage>
        <taxon>Bacteria</taxon>
        <taxon>Bacillati</taxon>
        <taxon>Bacillota</taxon>
        <taxon>Clostridia</taxon>
        <taxon>Eubacteriales</taxon>
        <taxon>Clostridiaceae</taxon>
        <taxon>Clostridium</taxon>
    </lineage>
</organism>
<dbReference type="EMBL" id="FQVM01000047">
    <property type="protein sequence ID" value="SHF17325.1"/>
    <property type="molecule type" value="Genomic_DNA"/>
</dbReference>
<feature type="transmembrane region" description="Helical" evidence="1">
    <location>
        <begin position="417"/>
        <end position="435"/>
    </location>
</feature>
<sequence>MTIKSKLIFILTFFLLIIITPNLKVQGKEVNINHLNSDITILKDGSLKIDETLTMNFNGKFNGAFRDISDLDTSGLSDLKIYLLEDGSLKEFTKVSDASNGDSFKYTLEKDKDMNKIKLYIPSKNQERVFKLSYILNGVITKFNDGSLLNFNIWSKNFKTPLEYVSGNIYFSNYNKNNVKILNEDSNINYDLKDNYIFYDFINKDKDNPNISIILRLPNGTVESSPKSINSTLDDYFKAQNDLKNKNIQEANKRKEIFKIISIIILVIGTILFFIYLFIYLKFKKSYNKEDVKAEDLSSISPAMANYILYKHLDEKAFSGELMNLYKNGYVDINFKENYITFPIKILDSLRDSEKYFLIWLKNMATKKSVLTLKTLKNKGKKGDLNQGFEEWKIVVKNDLLKENYLSNSHRKLASRLIILGILSILFGGFCITGSSSLISIHLIIIGFIEVYLGISLKTLDTPKAKLQRQNITRMIKYWYKPSNKENFFKKYPIEIYLPYFISFNLSEFDSSIPEFLDLNISEFTSLNSIIFFSSISSADMSDYSSNNINSTNGSSGGYYGGGCSGGGAGGF</sequence>
<dbReference type="Proteomes" id="UP000184035">
    <property type="component" value="Unassembled WGS sequence"/>
</dbReference>
<evidence type="ECO:0000259" key="3">
    <source>
        <dbReference type="Pfam" id="PF20990"/>
    </source>
</evidence>
<feature type="transmembrane region" description="Helical" evidence="1">
    <location>
        <begin position="257"/>
        <end position="279"/>
    </location>
</feature>
<dbReference type="RefSeq" id="WP_072897859.1">
    <property type="nucleotide sequence ID" value="NZ_FQVM01000047.1"/>
</dbReference>
<dbReference type="Pfam" id="PF09972">
    <property type="entry name" value="DUF2207"/>
    <property type="match status" value="1"/>
</dbReference>
<reference evidence="4 5" key="1">
    <citation type="submission" date="2016-11" db="EMBL/GenBank/DDBJ databases">
        <authorList>
            <person name="Jaros S."/>
            <person name="Januszkiewicz K."/>
            <person name="Wedrychowicz H."/>
        </authorList>
    </citation>
    <scope>NUCLEOTIDE SEQUENCE [LARGE SCALE GENOMIC DNA]</scope>
    <source>
        <strain evidence="4 5">DSM 2631</strain>
    </source>
</reference>
<keyword evidence="5" id="KW-1185">Reference proteome</keyword>
<proteinExistence type="predicted"/>
<name>A0A1M4ZH68_9CLOT</name>
<dbReference type="AlphaFoldDB" id="A0A1M4ZH68"/>
<keyword evidence="1" id="KW-1133">Transmembrane helix</keyword>
<dbReference type="STRING" id="1533.SAMN05443638_1477"/>
<evidence type="ECO:0000313" key="5">
    <source>
        <dbReference type="Proteomes" id="UP000184035"/>
    </source>
</evidence>
<dbReference type="OrthoDB" id="5507254at2"/>
<feature type="domain" description="DUF2207" evidence="2">
    <location>
        <begin position="32"/>
        <end position="183"/>
    </location>
</feature>
<evidence type="ECO:0000313" key="4">
    <source>
        <dbReference type="EMBL" id="SHF17325.1"/>
    </source>
</evidence>
<feature type="transmembrane region" description="Helical" evidence="1">
    <location>
        <begin position="441"/>
        <end position="460"/>
    </location>
</feature>
<protein>
    <submittedName>
        <fullName evidence="4">Uncharacterized membrane protein</fullName>
    </submittedName>
</protein>
<evidence type="ECO:0000259" key="2">
    <source>
        <dbReference type="Pfam" id="PF09972"/>
    </source>
</evidence>
<evidence type="ECO:0000256" key="1">
    <source>
        <dbReference type="SAM" id="Phobius"/>
    </source>
</evidence>
<dbReference type="Pfam" id="PF20990">
    <property type="entry name" value="DUF2207_C"/>
    <property type="match status" value="1"/>
</dbReference>
<accession>A0A1M4ZH68</accession>
<keyword evidence="1" id="KW-0812">Transmembrane</keyword>
<keyword evidence="1" id="KW-0472">Membrane</keyword>
<feature type="domain" description="Predicted membrane protein YciQ-like C-terminal" evidence="3">
    <location>
        <begin position="299"/>
        <end position="449"/>
    </location>
</feature>
<dbReference type="InterPro" id="IPR048389">
    <property type="entry name" value="YciQ-like_C"/>
</dbReference>
<gene>
    <name evidence="4" type="ORF">SAMN05443638_1477</name>
</gene>